<evidence type="ECO:0000313" key="2">
    <source>
        <dbReference type="EMBL" id="RUO20292.1"/>
    </source>
</evidence>
<name>A0A432VUZ3_9GAMM</name>
<dbReference type="RefSeq" id="WP_126792395.1">
    <property type="nucleotide sequence ID" value="NZ_PIPI01000003.1"/>
</dbReference>
<dbReference type="Proteomes" id="UP000288212">
    <property type="component" value="Unassembled WGS sequence"/>
</dbReference>
<evidence type="ECO:0000256" key="1">
    <source>
        <dbReference type="SAM" id="Phobius"/>
    </source>
</evidence>
<organism evidence="2 3">
    <name type="scientific">Aliidiomarina haloalkalitolerans</name>
    <dbReference type="NCBI Taxonomy" id="859059"/>
    <lineage>
        <taxon>Bacteria</taxon>
        <taxon>Pseudomonadati</taxon>
        <taxon>Pseudomonadota</taxon>
        <taxon>Gammaproteobacteria</taxon>
        <taxon>Alteromonadales</taxon>
        <taxon>Idiomarinaceae</taxon>
        <taxon>Aliidiomarina</taxon>
    </lineage>
</organism>
<comment type="caution">
    <text evidence="2">The sequence shown here is derived from an EMBL/GenBank/DDBJ whole genome shotgun (WGS) entry which is preliminary data.</text>
</comment>
<accession>A0A432VUZ3</accession>
<evidence type="ECO:0000313" key="3">
    <source>
        <dbReference type="Proteomes" id="UP000288212"/>
    </source>
</evidence>
<keyword evidence="1" id="KW-1133">Transmembrane helix</keyword>
<gene>
    <name evidence="2" type="ORF">CWE06_06620</name>
</gene>
<dbReference type="AlphaFoldDB" id="A0A432VUZ3"/>
<protein>
    <submittedName>
        <fullName evidence="2">Uncharacterized protein</fullName>
    </submittedName>
</protein>
<feature type="transmembrane region" description="Helical" evidence="1">
    <location>
        <begin position="6"/>
        <end position="25"/>
    </location>
</feature>
<keyword evidence="1" id="KW-0812">Transmembrane</keyword>
<proteinExistence type="predicted"/>
<keyword evidence="1" id="KW-0472">Membrane</keyword>
<dbReference type="EMBL" id="PIPI01000003">
    <property type="protein sequence ID" value="RUO20292.1"/>
    <property type="molecule type" value="Genomic_DNA"/>
</dbReference>
<dbReference type="OrthoDB" id="6238433at2"/>
<reference evidence="2 3" key="1">
    <citation type="journal article" date="2011" name="Front. Microbiol.">
        <title>Genomic signatures of strain selection and enhancement in Bacillus atrophaeus var. globigii, a historical biowarfare simulant.</title>
        <authorList>
            <person name="Gibbons H.S."/>
            <person name="Broomall S.M."/>
            <person name="McNew L.A."/>
            <person name="Daligault H."/>
            <person name="Chapman C."/>
            <person name="Bruce D."/>
            <person name="Karavis M."/>
            <person name="Krepps M."/>
            <person name="McGregor P.A."/>
            <person name="Hong C."/>
            <person name="Park K.H."/>
            <person name="Akmal A."/>
            <person name="Feldman A."/>
            <person name="Lin J.S."/>
            <person name="Chang W.E."/>
            <person name="Higgs B.W."/>
            <person name="Demirev P."/>
            <person name="Lindquist J."/>
            <person name="Liem A."/>
            <person name="Fochler E."/>
            <person name="Read T.D."/>
            <person name="Tapia R."/>
            <person name="Johnson S."/>
            <person name="Bishop-Lilly K.A."/>
            <person name="Detter C."/>
            <person name="Han C."/>
            <person name="Sozhamannan S."/>
            <person name="Rosenzweig C.N."/>
            <person name="Skowronski E.W."/>
        </authorList>
    </citation>
    <scope>NUCLEOTIDE SEQUENCE [LARGE SCALE GENOMIC DNA]</scope>
    <source>
        <strain evidence="2 3">AK5</strain>
    </source>
</reference>
<keyword evidence="3" id="KW-1185">Reference proteome</keyword>
<sequence>MQRITHFIYLMVITTLVLLLIRDTFKHEHRITNNPSRIVQVELDMNTECRTFLELVDNGSAQTGVQLDELDLKGEDSGLAGSESEQQSLQQQIMQHQEPILTTSQQVAQEIQQKAGRFEAESTDQSWSYAAEQNITDLFMNEEALRDFSVDDVECRNETCALTINNMGNEPFLAFMMIQRAVSTQSWYPESGTTTLQVGENGQPHRIFFKLR</sequence>